<name>A0A100W8B5_MYCCR</name>
<reference evidence="4" key="2">
    <citation type="submission" date="2016-02" db="EMBL/GenBank/DDBJ databases">
        <title>Draft genome sequence of five rapidly growing Mycobacterium species.</title>
        <authorList>
            <person name="Katahira K."/>
            <person name="Gotou Y."/>
            <person name="Iida K."/>
            <person name="Ogura Y."/>
            <person name="Hayashi T."/>
        </authorList>
    </citation>
    <scope>NUCLEOTIDE SEQUENCE [LARGE SCALE GENOMIC DNA]</scope>
    <source>
        <strain evidence="4">JCM15298</strain>
    </source>
</reference>
<dbReference type="Gene3D" id="3.40.50.620">
    <property type="entry name" value="HUPs"/>
    <property type="match status" value="2"/>
</dbReference>
<reference evidence="4" key="1">
    <citation type="journal article" date="2016" name="Genome Announc.">
        <title>Draft Genome Sequences of Five Rapidly Growing Mycobacterium Species, M. thermoresistibile, M. fortuitum subsp. acetamidolyticum, M. canariasense, M. brisbanense, and M. novocastrense.</title>
        <authorList>
            <person name="Katahira K."/>
            <person name="Ogura Y."/>
            <person name="Gotoh Y."/>
            <person name="Hayashi T."/>
        </authorList>
    </citation>
    <scope>NUCLEOTIDE SEQUENCE [LARGE SCALE GENOMIC DNA]</scope>
    <source>
        <strain evidence="4">JCM15298</strain>
    </source>
</reference>
<dbReference type="STRING" id="228230.RMCC_0562"/>
<evidence type="ECO:0000313" key="3">
    <source>
        <dbReference type="EMBL" id="GAS93596.1"/>
    </source>
</evidence>
<dbReference type="InterPro" id="IPR006016">
    <property type="entry name" value="UspA"/>
</dbReference>
<comment type="similarity">
    <text evidence="1">Belongs to the universal stress protein A family.</text>
</comment>
<dbReference type="PRINTS" id="PR01438">
    <property type="entry name" value="UNVRSLSTRESS"/>
</dbReference>
<dbReference type="EMBL" id="BCSY01000020">
    <property type="protein sequence ID" value="GAS93596.1"/>
    <property type="molecule type" value="Genomic_DNA"/>
</dbReference>
<dbReference type="PANTHER" id="PTHR46268:SF6">
    <property type="entry name" value="UNIVERSAL STRESS PROTEIN UP12"/>
    <property type="match status" value="1"/>
</dbReference>
<gene>
    <name evidence="3" type="ORF">RMCC_0562</name>
</gene>
<dbReference type="AlphaFoldDB" id="A0A100W8B5"/>
<dbReference type="Pfam" id="PF00582">
    <property type="entry name" value="Usp"/>
    <property type="match status" value="2"/>
</dbReference>
<dbReference type="Proteomes" id="UP000069443">
    <property type="component" value="Unassembled WGS sequence"/>
</dbReference>
<evidence type="ECO:0000259" key="2">
    <source>
        <dbReference type="Pfam" id="PF00582"/>
    </source>
</evidence>
<keyword evidence="4" id="KW-1185">Reference proteome</keyword>
<comment type="caution">
    <text evidence="3">The sequence shown here is derived from an EMBL/GenBank/DDBJ whole genome shotgun (WGS) entry which is preliminary data.</text>
</comment>
<evidence type="ECO:0000256" key="1">
    <source>
        <dbReference type="ARBA" id="ARBA00008791"/>
    </source>
</evidence>
<sequence>MKIEKIVVGVDGSDPGQVALEWAAAESALHGATLVLLHAAAPPIAAWPVAPAPSGYLEWQLDRGKDILHAAARTVREATNGSVDVVSEYAQAAPAAALIDASRTAGMVAVGARGRGALARTVLGSVSTAVVHRAHCPVAVIHDGHRPSGSRAPVLLGYDGSTASEEATTLAFEEAGRRGVDLVALHAWWSAGAFELPGFDWDELRPDVDAEVAGQLASWQRRYPQVNVQRVVVPDQPARRLVELSDTAQLVVVGSHGYGAVTGALLGSVSGTVAQAAKAPIVVVRSR</sequence>
<evidence type="ECO:0000313" key="4">
    <source>
        <dbReference type="Proteomes" id="UP000069443"/>
    </source>
</evidence>
<dbReference type="PANTHER" id="PTHR46268">
    <property type="entry name" value="STRESS RESPONSE PROTEIN NHAX"/>
    <property type="match status" value="1"/>
</dbReference>
<dbReference type="InterPro" id="IPR014729">
    <property type="entry name" value="Rossmann-like_a/b/a_fold"/>
</dbReference>
<protein>
    <submittedName>
        <fullName evidence="3">UspA domain-containing protein</fullName>
    </submittedName>
</protein>
<organism evidence="3 4">
    <name type="scientific">Mycolicibacterium canariasense</name>
    <name type="common">Mycobacterium canariasense</name>
    <dbReference type="NCBI Taxonomy" id="228230"/>
    <lineage>
        <taxon>Bacteria</taxon>
        <taxon>Bacillati</taxon>
        <taxon>Actinomycetota</taxon>
        <taxon>Actinomycetes</taxon>
        <taxon>Mycobacteriales</taxon>
        <taxon>Mycobacteriaceae</taxon>
        <taxon>Mycolicibacterium</taxon>
    </lineage>
</organism>
<dbReference type="RefSeq" id="WP_062654989.1">
    <property type="nucleotide sequence ID" value="NZ_BCSY01000020.1"/>
</dbReference>
<proteinExistence type="inferred from homology"/>
<feature type="domain" description="UspA" evidence="2">
    <location>
        <begin position="153"/>
        <end position="285"/>
    </location>
</feature>
<dbReference type="SUPFAM" id="SSF52402">
    <property type="entry name" value="Adenine nucleotide alpha hydrolases-like"/>
    <property type="match status" value="2"/>
</dbReference>
<feature type="domain" description="UspA" evidence="2">
    <location>
        <begin position="3"/>
        <end position="142"/>
    </location>
</feature>
<dbReference type="InterPro" id="IPR006015">
    <property type="entry name" value="Universal_stress_UspA"/>
</dbReference>
<accession>A0A100W8B5</accession>